<dbReference type="Proteomes" id="UP000184073">
    <property type="component" value="Unassembled WGS sequence"/>
</dbReference>
<organism evidence="1 2">
    <name type="scientific">Aspergillus versicolor CBS 583.65</name>
    <dbReference type="NCBI Taxonomy" id="1036611"/>
    <lineage>
        <taxon>Eukaryota</taxon>
        <taxon>Fungi</taxon>
        <taxon>Dikarya</taxon>
        <taxon>Ascomycota</taxon>
        <taxon>Pezizomycotina</taxon>
        <taxon>Eurotiomycetes</taxon>
        <taxon>Eurotiomycetidae</taxon>
        <taxon>Eurotiales</taxon>
        <taxon>Aspergillaceae</taxon>
        <taxon>Aspergillus</taxon>
        <taxon>Aspergillus subgen. Nidulantes</taxon>
    </lineage>
</organism>
<dbReference type="EMBL" id="KV878137">
    <property type="protein sequence ID" value="OJJ07557.1"/>
    <property type="molecule type" value="Genomic_DNA"/>
</dbReference>
<dbReference type="AlphaFoldDB" id="A0A1L9Q196"/>
<evidence type="ECO:0000313" key="1">
    <source>
        <dbReference type="EMBL" id="OJJ07557.1"/>
    </source>
</evidence>
<name>A0A1L9Q196_ASPVE</name>
<gene>
    <name evidence="1" type="ORF">ASPVEDRAFT_33771</name>
</gene>
<proteinExistence type="predicted"/>
<dbReference type="GeneID" id="63726291"/>
<reference evidence="2" key="1">
    <citation type="journal article" date="2017" name="Genome Biol.">
        <title>Comparative genomics reveals high biological diversity and specific adaptations in the industrially and medically important fungal genus Aspergillus.</title>
        <authorList>
            <person name="de Vries R.P."/>
            <person name="Riley R."/>
            <person name="Wiebenga A."/>
            <person name="Aguilar-Osorio G."/>
            <person name="Amillis S."/>
            <person name="Uchima C.A."/>
            <person name="Anderluh G."/>
            <person name="Asadollahi M."/>
            <person name="Askin M."/>
            <person name="Barry K."/>
            <person name="Battaglia E."/>
            <person name="Bayram O."/>
            <person name="Benocci T."/>
            <person name="Braus-Stromeyer S.A."/>
            <person name="Caldana C."/>
            <person name="Canovas D."/>
            <person name="Cerqueira G.C."/>
            <person name="Chen F."/>
            <person name="Chen W."/>
            <person name="Choi C."/>
            <person name="Clum A."/>
            <person name="Dos Santos R.A."/>
            <person name="Damasio A.R."/>
            <person name="Diallinas G."/>
            <person name="Emri T."/>
            <person name="Fekete E."/>
            <person name="Flipphi M."/>
            <person name="Freyberg S."/>
            <person name="Gallo A."/>
            <person name="Gournas C."/>
            <person name="Habgood R."/>
            <person name="Hainaut M."/>
            <person name="Harispe M.L."/>
            <person name="Henrissat B."/>
            <person name="Hilden K.S."/>
            <person name="Hope R."/>
            <person name="Hossain A."/>
            <person name="Karabika E."/>
            <person name="Karaffa L."/>
            <person name="Karanyi Z."/>
            <person name="Krasevec N."/>
            <person name="Kuo A."/>
            <person name="Kusch H."/>
            <person name="LaButti K."/>
            <person name="Lagendijk E.L."/>
            <person name="Lapidus A."/>
            <person name="Levasseur A."/>
            <person name="Lindquist E."/>
            <person name="Lipzen A."/>
            <person name="Logrieco A.F."/>
            <person name="MacCabe A."/>
            <person name="Maekelae M.R."/>
            <person name="Malavazi I."/>
            <person name="Melin P."/>
            <person name="Meyer V."/>
            <person name="Mielnichuk N."/>
            <person name="Miskei M."/>
            <person name="Molnar A.P."/>
            <person name="Mule G."/>
            <person name="Ngan C.Y."/>
            <person name="Orejas M."/>
            <person name="Orosz E."/>
            <person name="Ouedraogo J.P."/>
            <person name="Overkamp K.M."/>
            <person name="Park H.-S."/>
            <person name="Perrone G."/>
            <person name="Piumi F."/>
            <person name="Punt P.J."/>
            <person name="Ram A.F."/>
            <person name="Ramon A."/>
            <person name="Rauscher S."/>
            <person name="Record E."/>
            <person name="Riano-Pachon D.M."/>
            <person name="Robert V."/>
            <person name="Roehrig J."/>
            <person name="Ruller R."/>
            <person name="Salamov A."/>
            <person name="Salih N.S."/>
            <person name="Samson R.A."/>
            <person name="Sandor E."/>
            <person name="Sanguinetti M."/>
            <person name="Schuetze T."/>
            <person name="Sepcic K."/>
            <person name="Shelest E."/>
            <person name="Sherlock G."/>
            <person name="Sophianopoulou V."/>
            <person name="Squina F.M."/>
            <person name="Sun H."/>
            <person name="Susca A."/>
            <person name="Todd R.B."/>
            <person name="Tsang A."/>
            <person name="Unkles S.E."/>
            <person name="van de Wiele N."/>
            <person name="van Rossen-Uffink D."/>
            <person name="Oliveira J.V."/>
            <person name="Vesth T.C."/>
            <person name="Visser J."/>
            <person name="Yu J.-H."/>
            <person name="Zhou M."/>
            <person name="Andersen M.R."/>
            <person name="Archer D.B."/>
            <person name="Baker S.E."/>
            <person name="Benoit I."/>
            <person name="Brakhage A.A."/>
            <person name="Braus G.H."/>
            <person name="Fischer R."/>
            <person name="Frisvad J.C."/>
            <person name="Goldman G.H."/>
            <person name="Houbraken J."/>
            <person name="Oakley B."/>
            <person name="Pocsi I."/>
            <person name="Scazzocchio C."/>
            <person name="Seiboth B."/>
            <person name="vanKuyk P.A."/>
            <person name="Wortman J."/>
            <person name="Dyer P.S."/>
            <person name="Grigoriev I.V."/>
        </authorList>
    </citation>
    <scope>NUCLEOTIDE SEQUENCE [LARGE SCALE GENOMIC DNA]</scope>
    <source>
        <strain evidence="2">CBS 583.65</strain>
    </source>
</reference>
<sequence>MRQFLTSLRPRKPKEEALLQLRIVMSTNEYWPVHLIFMLCTPESESPTWYQVVGDIAPSIYRPEIESALSFQDPQFIHHTICTIQASDEKQVRKTALAVPPQRCRDYLIALLATLEDKAVVPVGTAATLFPWAPLCSLLEMAG</sequence>
<keyword evidence="2" id="KW-1185">Reference proteome</keyword>
<evidence type="ECO:0000313" key="2">
    <source>
        <dbReference type="Proteomes" id="UP000184073"/>
    </source>
</evidence>
<dbReference type="OrthoDB" id="5296964at2759"/>
<dbReference type="VEuPathDB" id="FungiDB:ASPVEDRAFT_33771"/>
<protein>
    <submittedName>
        <fullName evidence="1">Uncharacterized protein</fullName>
    </submittedName>
</protein>
<accession>A0A1L9Q196</accession>
<dbReference type="RefSeq" id="XP_040673319.1">
    <property type="nucleotide sequence ID" value="XM_040810780.1"/>
</dbReference>